<keyword evidence="8 12" id="KW-1133">Transmembrane helix</keyword>
<feature type="compositionally biased region" description="Low complexity" evidence="11">
    <location>
        <begin position="69"/>
        <end position="108"/>
    </location>
</feature>
<proteinExistence type="inferred from homology"/>
<dbReference type="EMBL" id="CAJNOE010000060">
    <property type="protein sequence ID" value="CAF0835713.1"/>
    <property type="molecule type" value="Genomic_DNA"/>
</dbReference>
<feature type="domain" description="GST C-terminal" evidence="13">
    <location>
        <begin position="1"/>
        <end position="63"/>
    </location>
</feature>
<evidence type="ECO:0000256" key="2">
    <source>
        <dbReference type="ARBA" id="ARBA00004653"/>
    </source>
</evidence>
<evidence type="ECO:0000256" key="7">
    <source>
        <dbReference type="ARBA" id="ARBA00022927"/>
    </source>
</evidence>
<dbReference type="GO" id="GO:0030134">
    <property type="term" value="C:COPII-coated ER to Golgi transport vesicle"/>
    <property type="evidence" value="ECO:0007669"/>
    <property type="project" value="TreeGrafter"/>
</dbReference>
<evidence type="ECO:0000256" key="1">
    <source>
        <dbReference type="ARBA" id="ARBA00004477"/>
    </source>
</evidence>
<keyword evidence="4" id="KW-0813">Transport</keyword>
<feature type="transmembrane region" description="Helical" evidence="12">
    <location>
        <begin position="337"/>
        <end position="356"/>
    </location>
</feature>
<dbReference type="AlphaFoldDB" id="A0A813VB58"/>
<sequence length="430" mass="48860">MGSSLSLFDIQLYNLIHFFDDQESVQKALADCPNLKAIHDKVEQTPAIKNLEDSNTMSSRGPMRLSKTYPHPQQQHQPPAQQQQQQQYQQQQQQHQQQQHQPSQFYQPTAPYPPTEASPNYGGDYPMPQPQIPSGYVTDYNAPQSQTAPSYNNAFFSPQTAFYAPSSQQQQQIPSNQPMPGMEYLSNNPLFNVGLNVVEQGMKDFTGKTVNMLPTEMKKSISSIKYYFAVDQAYVFKKLCLLLFPFRPRNWSLAYSADEPVPPRVDTNAPDYYIPLMSAITYVLVAGLVLGTQDKFTPEQLGMHASSVLVWNIIEICVLCFTFYILNVQSKLRTLDLIAYCGYKYVGMIAALSSYLITHSLFVYRCSLLYVSLSLSYFLVKCLRLQILPDTGGSQPYGSGGSKRRIYLLLLIVILQPLFIWYLTRHLIVV</sequence>
<organism evidence="14 15">
    <name type="scientific">Adineta steineri</name>
    <dbReference type="NCBI Taxonomy" id="433720"/>
    <lineage>
        <taxon>Eukaryota</taxon>
        <taxon>Metazoa</taxon>
        <taxon>Spiralia</taxon>
        <taxon>Gnathifera</taxon>
        <taxon>Rotifera</taxon>
        <taxon>Eurotatoria</taxon>
        <taxon>Bdelloidea</taxon>
        <taxon>Adinetida</taxon>
        <taxon>Adinetidae</taxon>
        <taxon>Adineta</taxon>
    </lineage>
</organism>
<evidence type="ECO:0000256" key="11">
    <source>
        <dbReference type="SAM" id="MobiDB-lite"/>
    </source>
</evidence>
<evidence type="ECO:0000256" key="5">
    <source>
        <dbReference type="ARBA" id="ARBA00022692"/>
    </source>
</evidence>
<dbReference type="GO" id="GO:0015031">
    <property type="term" value="P:protein transport"/>
    <property type="evidence" value="ECO:0007669"/>
    <property type="project" value="UniProtKB-KW"/>
</dbReference>
<keyword evidence="7" id="KW-0653">Protein transport</keyword>
<name>A0A813VB58_9BILA</name>
<dbReference type="InterPro" id="IPR005578">
    <property type="entry name" value="Yif1_fam"/>
</dbReference>
<feature type="transmembrane region" description="Helical" evidence="12">
    <location>
        <begin position="406"/>
        <end position="424"/>
    </location>
</feature>
<evidence type="ECO:0000256" key="9">
    <source>
        <dbReference type="ARBA" id="ARBA00023034"/>
    </source>
</evidence>
<dbReference type="Pfam" id="PF14497">
    <property type="entry name" value="GST_C_3"/>
    <property type="match status" value="1"/>
</dbReference>
<keyword evidence="9" id="KW-0333">Golgi apparatus</keyword>
<dbReference type="GO" id="GO:0005789">
    <property type="term" value="C:endoplasmic reticulum membrane"/>
    <property type="evidence" value="ECO:0007669"/>
    <property type="project" value="UniProtKB-SubCell"/>
</dbReference>
<keyword evidence="6" id="KW-0256">Endoplasmic reticulum</keyword>
<feature type="transmembrane region" description="Helical" evidence="12">
    <location>
        <begin position="272"/>
        <end position="291"/>
    </location>
</feature>
<feature type="transmembrane region" description="Helical" evidence="12">
    <location>
        <begin position="362"/>
        <end position="380"/>
    </location>
</feature>
<evidence type="ECO:0000256" key="12">
    <source>
        <dbReference type="SAM" id="Phobius"/>
    </source>
</evidence>
<dbReference type="Gene3D" id="1.20.1050.10">
    <property type="match status" value="1"/>
</dbReference>
<reference evidence="14" key="1">
    <citation type="submission" date="2021-02" db="EMBL/GenBank/DDBJ databases">
        <authorList>
            <person name="Nowell W R."/>
        </authorList>
    </citation>
    <scope>NUCLEOTIDE SEQUENCE</scope>
</reference>
<evidence type="ECO:0000256" key="8">
    <source>
        <dbReference type="ARBA" id="ARBA00022989"/>
    </source>
</evidence>
<keyword evidence="10 12" id="KW-0472">Membrane</keyword>
<dbReference type="GO" id="GO:0006888">
    <property type="term" value="P:endoplasmic reticulum to Golgi vesicle-mediated transport"/>
    <property type="evidence" value="ECO:0007669"/>
    <property type="project" value="InterPro"/>
</dbReference>
<dbReference type="InterPro" id="IPR004046">
    <property type="entry name" value="GST_C"/>
</dbReference>
<accession>A0A813VB58</accession>
<gene>
    <name evidence="14" type="ORF">IZO911_LOCUS8782</name>
</gene>
<dbReference type="Pfam" id="PF03878">
    <property type="entry name" value="YIF1"/>
    <property type="match status" value="1"/>
</dbReference>
<dbReference type="PANTHER" id="PTHR14083:SF0">
    <property type="entry name" value="YIP1D-INTERACTING FACTOR 1, ISOFORM C"/>
    <property type="match status" value="1"/>
</dbReference>
<keyword evidence="5 12" id="KW-0812">Transmembrane</keyword>
<evidence type="ECO:0000256" key="4">
    <source>
        <dbReference type="ARBA" id="ARBA00022448"/>
    </source>
</evidence>
<feature type="region of interest" description="Disordered" evidence="11">
    <location>
        <begin position="46"/>
        <end position="151"/>
    </location>
</feature>
<evidence type="ECO:0000313" key="15">
    <source>
        <dbReference type="Proteomes" id="UP000663860"/>
    </source>
</evidence>
<feature type="transmembrane region" description="Helical" evidence="12">
    <location>
        <begin position="303"/>
        <end position="325"/>
    </location>
</feature>
<evidence type="ECO:0000256" key="10">
    <source>
        <dbReference type="ARBA" id="ARBA00023136"/>
    </source>
</evidence>
<comment type="similarity">
    <text evidence="3">Belongs to the YIF1 family.</text>
</comment>
<evidence type="ECO:0000313" key="14">
    <source>
        <dbReference type="EMBL" id="CAF0835713.1"/>
    </source>
</evidence>
<dbReference type="InterPro" id="IPR010987">
    <property type="entry name" value="Glutathione-S-Trfase_C-like"/>
</dbReference>
<comment type="caution">
    <text evidence="14">The sequence shown here is derived from an EMBL/GenBank/DDBJ whole genome shotgun (WGS) entry which is preliminary data.</text>
</comment>
<feature type="compositionally biased region" description="Polar residues" evidence="11">
    <location>
        <begin position="141"/>
        <end position="151"/>
    </location>
</feature>
<evidence type="ECO:0000259" key="13">
    <source>
        <dbReference type="PROSITE" id="PS50405"/>
    </source>
</evidence>
<dbReference type="PANTHER" id="PTHR14083">
    <property type="entry name" value="YIP1 INTERACTING FACTOR HOMOLOG YIF1 PROTEIN"/>
    <property type="match status" value="1"/>
</dbReference>
<dbReference type="GO" id="GO:0000139">
    <property type="term" value="C:Golgi membrane"/>
    <property type="evidence" value="ECO:0007669"/>
    <property type="project" value="UniProtKB-SubCell"/>
</dbReference>
<evidence type="ECO:0000256" key="6">
    <source>
        <dbReference type="ARBA" id="ARBA00022824"/>
    </source>
</evidence>
<dbReference type="InterPro" id="IPR036282">
    <property type="entry name" value="Glutathione-S-Trfase_C_sf"/>
</dbReference>
<dbReference type="PROSITE" id="PS50405">
    <property type="entry name" value="GST_CTER"/>
    <property type="match status" value="1"/>
</dbReference>
<comment type="subcellular location">
    <subcellularLocation>
        <location evidence="1">Endoplasmic reticulum membrane</location>
        <topology evidence="1">Multi-pass membrane protein</topology>
    </subcellularLocation>
    <subcellularLocation>
        <location evidence="2">Golgi apparatus membrane</location>
        <topology evidence="2">Multi-pass membrane protein</topology>
    </subcellularLocation>
</comment>
<evidence type="ECO:0000256" key="3">
    <source>
        <dbReference type="ARBA" id="ARBA00009727"/>
    </source>
</evidence>
<dbReference type="GO" id="GO:0005793">
    <property type="term" value="C:endoplasmic reticulum-Golgi intermediate compartment"/>
    <property type="evidence" value="ECO:0007669"/>
    <property type="project" value="TreeGrafter"/>
</dbReference>
<dbReference type="Proteomes" id="UP000663860">
    <property type="component" value="Unassembled WGS sequence"/>
</dbReference>
<protein>
    <recommendedName>
        <fullName evidence="13">GST C-terminal domain-containing protein</fullName>
    </recommendedName>
</protein>
<dbReference type="SUPFAM" id="SSF47616">
    <property type="entry name" value="GST C-terminal domain-like"/>
    <property type="match status" value="1"/>
</dbReference>